<accession>A0A1S3HEM8</accession>
<feature type="coiled-coil region" evidence="1">
    <location>
        <begin position="443"/>
        <end position="498"/>
    </location>
</feature>
<feature type="coiled-coil region" evidence="1">
    <location>
        <begin position="207"/>
        <end position="294"/>
    </location>
</feature>
<dbReference type="SUPFAM" id="SSF47986">
    <property type="entry name" value="DEATH domain"/>
    <property type="match status" value="1"/>
</dbReference>
<dbReference type="CDD" id="cd01671">
    <property type="entry name" value="CARD"/>
    <property type="match status" value="1"/>
</dbReference>
<dbReference type="Proteomes" id="UP000085678">
    <property type="component" value="Unplaced"/>
</dbReference>
<dbReference type="InterPro" id="IPR001315">
    <property type="entry name" value="CARD"/>
</dbReference>
<evidence type="ECO:0000313" key="3">
    <source>
        <dbReference type="Proteomes" id="UP000085678"/>
    </source>
</evidence>
<keyword evidence="1" id="KW-0175">Coiled coil</keyword>
<dbReference type="PROSITE" id="PS50209">
    <property type="entry name" value="CARD"/>
    <property type="match status" value="1"/>
</dbReference>
<dbReference type="RefSeq" id="XP_013384475.1">
    <property type="nucleotide sequence ID" value="XM_013529021.1"/>
</dbReference>
<dbReference type="AlphaFoldDB" id="A0A1S3HEM8"/>
<evidence type="ECO:0000256" key="1">
    <source>
        <dbReference type="SAM" id="Coils"/>
    </source>
</evidence>
<keyword evidence="3" id="KW-1185">Reference proteome</keyword>
<name>A0A1S3HEM8_LINAN</name>
<feature type="coiled-coil region" evidence="1">
    <location>
        <begin position="322"/>
        <end position="349"/>
    </location>
</feature>
<dbReference type="Gene3D" id="1.10.533.10">
    <property type="entry name" value="Death Domain, Fas"/>
    <property type="match status" value="1"/>
</dbReference>
<organism evidence="3 4">
    <name type="scientific">Lingula anatina</name>
    <name type="common">Brachiopod</name>
    <name type="synonym">Lingula unguis</name>
    <dbReference type="NCBI Taxonomy" id="7574"/>
    <lineage>
        <taxon>Eukaryota</taxon>
        <taxon>Metazoa</taxon>
        <taxon>Spiralia</taxon>
        <taxon>Lophotrochozoa</taxon>
        <taxon>Brachiopoda</taxon>
        <taxon>Linguliformea</taxon>
        <taxon>Lingulata</taxon>
        <taxon>Lingulida</taxon>
        <taxon>Linguloidea</taxon>
        <taxon>Lingulidae</taxon>
        <taxon>Lingula</taxon>
    </lineage>
</organism>
<evidence type="ECO:0000313" key="4">
    <source>
        <dbReference type="RefSeq" id="XP_013384475.1"/>
    </source>
</evidence>
<dbReference type="OrthoDB" id="6150087at2759"/>
<reference evidence="4" key="1">
    <citation type="submission" date="2025-08" db="UniProtKB">
        <authorList>
            <consortium name="RefSeq"/>
        </authorList>
    </citation>
    <scope>IDENTIFICATION</scope>
    <source>
        <tissue evidence="4">Gonads</tissue>
    </source>
</reference>
<dbReference type="InterPro" id="IPR011029">
    <property type="entry name" value="DEATH-like_dom_sf"/>
</dbReference>
<evidence type="ECO:0000259" key="2">
    <source>
        <dbReference type="PROSITE" id="PS50209"/>
    </source>
</evidence>
<dbReference type="KEGG" id="lak:106154616"/>
<protein>
    <submittedName>
        <fullName evidence="4">CAP-Gly domain-containing linker protein 1</fullName>
    </submittedName>
</protein>
<feature type="domain" description="CARD" evidence="2">
    <location>
        <begin position="47"/>
        <end position="137"/>
    </location>
</feature>
<gene>
    <name evidence="4" type="primary">LOC106154616</name>
</gene>
<dbReference type="GeneID" id="106154616"/>
<dbReference type="GO" id="GO:0042981">
    <property type="term" value="P:regulation of apoptotic process"/>
    <property type="evidence" value="ECO:0007669"/>
    <property type="project" value="InterPro"/>
</dbReference>
<dbReference type="InParanoid" id="A0A1S3HEM8"/>
<proteinExistence type="predicted"/>
<sequence length="562" mass="64823">MWSKFISLSGKMIHSFTRPASRQKATLPHCSKWNKSNKDMDKQFSSEAEKYQSIIQDNKSLLVKNIILTPEFFEVMVRHKMITNSMVGDIKSKETREKQNARFLEVYPLRTAHMYTTLCDTLQMTGHALLADHLRDEAADPKSQKEDKDLYRLIPTLQTGLDSREICTLHAYIAQKVKEAVHKQDWKNGATDKQKAMDAKRQQIEQAGDFKEKLTEKEKQLSEMRMQLETLKQECKGKDSQISNLQGLMQKATSELKEEYKKQVKFSISTNSDNKRLQERLNMFNQEIRQMNIQARECLLEVADDGIATKETIRTDPDNIKVSCLENNIERLIDKIRELKAKMENIRVFYEEDRKGTLKTLNVPDTIQSAHDAADLFVRRVESESKALMKEIFQLSDMLFVDEIGIAGASQRSLRNETAPPMEKTKVEIGIIRDQIQHLMNVISSHTREIQQHEITKHNLESQVRQLGEANTELELKLKEQNQTVKTLNQEMGILHRENTEGPAHNCDKEAVKLPPLQKVVKRQPAVRHTNVQNVSLFDEGIIHARRGGFRGSKKGFHKSTF</sequence>